<evidence type="ECO:0000313" key="3">
    <source>
        <dbReference type="Proteomes" id="UP000308092"/>
    </source>
</evidence>
<reference evidence="1 4" key="2">
    <citation type="submission" date="2019-08" db="EMBL/GenBank/DDBJ databases">
        <title>The genome sequence of a newly discovered highly antifungal drug resistant Aspergillus species, Aspergillus tanneri NIH 1004.</title>
        <authorList>
            <person name="Mounaud S."/>
            <person name="Singh I."/>
            <person name="Joardar V."/>
            <person name="Pakala S."/>
            <person name="Pakala S."/>
            <person name="Venepally P."/>
            <person name="Chung J.K."/>
            <person name="Losada L."/>
            <person name="Nierman W.C."/>
        </authorList>
    </citation>
    <scope>NUCLEOTIDE SEQUENCE [LARGE SCALE GENOMIC DNA]</scope>
    <source>
        <strain evidence="1 4">NIH1004</strain>
    </source>
</reference>
<dbReference type="RefSeq" id="XP_033420878.1">
    <property type="nucleotide sequence ID" value="XM_033576214.1"/>
</dbReference>
<evidence type="ECO:0000313" key="1">
    <source>
        <dbReference type="EMBL" id="KAA8641516.1"/>
    </source>
</evidence>
<dbReference type="EMBL" id="QUQM01000009">
    <property type="protein sequence ID" value="KAA8641516.1"/>
    <property type="molecule type" value="Genomic_DNA"/>
</dbReference>
<comment type="caution">
    <text evidence="2">The sequence shown here is derived from an EMBL/GenBank/DDBJ whole genome shotgun (WGS) entry which is preliminary data.</text>
</comment>
<dbReference type="Proteomes" id="UP000324241">
    <property type="component" value="Unassembled WGS sequence"/>
</dbReference>
<reference evidence="2 3" key="1">
    <citation type="submission" date="2019-03" db="EMBL/GenBank/DDBJ databases">
        <title>The genome sequence of a newly discovered highly antifungal drug resistant Aspergillus species, Aspergillus tanneri NIH 1004.</title>
        <authorList>
            <person name="Mounaud S."/>
            <person name="Singh I."/>
            <person name="Joardar V."/>
            <person name="Pakala S."/>
            <person name="Pakala S."/>
            <person name="Venepally P."/>
            <person name="Hoover J."/>
            <person name="Nierman W."/>
            <person name="Chung J."/>
            <person name="Losada L."/>
        </authorList>
    </citation>
    <scope>NUCLEOTIDE SEQUENCE [LARGE SCALE GENOMIC DNA]</scope>
    <source>
        <strain evidence="2 3">NIH1004</strain>
    </source>
</reference>
<proteinExistence type="predicted"/>
<keyword evidence="3" id="KW-1185">Reference proteome</keyword>
<sequence>MLCEHDNQIDAKDCSGQPSVWRDVYRKMGCLGLSCQNEVLDAHDDIPDDLRNQLDAEERQQLSKQKFLNNVSTVSMRPPTNFNVLPTQSGQPLKSSSWGADATLRTIQPDYVDIPGYREAVVEEYANWHLSRVSSENYKENIKQARDIALDNRFDIGNISRLDPKLFVEQGVKIGVARRFVSDTELWRDERDSGSA</sequence>
<dbReference type="OrthoDB" id="4364447at2759"/>
<dbReference type="Proteomes" id="UP000308092">
    <property type="component" value="Unassembled WGS sequence"/>
</dbReference>
<evidence type="ECO:0000313" key="4">
    <source>
        <dbReference type="Proteomes" id="UP000324241"/>
    </source>
</evidence>
<accession>A0A4S3J080</accession>
<organism evidence="2 3">
    <name type="scientific">Aspergillus tanneri</name>
    <dbReference type="NCBI Taxonomy" id="1220188"/>
    <lineage>
        <taxon>Eukaryota</taxon>
        <taxon>Fungi</taxon>
        <taxon>Dikarya</taxon>
        <taxon>Ascomycota</taxon>
        <taxon>Pezizomycotina</taxon>
        <taxon>Eurotiomycetes</taxon>
        <taxon>Eurotiomycetidae</taxon>
        <taxon>Eurotiales</taxon>
        <taxon>Aspergillaceae</taxon>
        <taxon>Aspergillus</taxon>
        <taxon>Aspergillus subgen. Circumdati</taxon>
    </lineage>
</organism>
<dbReference type="AlphaFoldDB" id="A0A4S3J080"/>
<evidence type="ECO:0000313" key="2">
    <source>
        <dbReference type="EMBL" id="THC87902.1"/>
    </source>
</evidence>
<dbReference type="GeneID" id="54334353"/>
<dbReference type="STRING" id="1220188.A0A4S3J080"/>
<dbReference type="VEuPathDB" id="FungiDB:EYZ11_012653"/>
<gene>
    <name evidence="1" type="ORF">ATNIH1004_011652</name>
    <name evidence="2" type="ORF">EYZ11_012653</name>
</gene>
<protein>
    <submittedName>
        <fullName evidence="2">Uncharacterized protein</fullName>
    </submittedName>
</protein>
<name>A0A4S3J080_9EURO</name>
<dbReference type="EMBL" id="SOSA01000999">
    <property type="protein sequence ID" value="THC87902.1"/>
    <property type="molecule type" value="Genomic_DNA"/>
</dbReference>